<proteinExistence type="predicted"/>
<keyword evidence="3" id="KW-1185">Reference proteome</keyword>
<dbReference type="AlphaFoldDB" id="A0A9W6SSQ8"/>
<comment type="caution">
    <text evidence="2">The sequence shown here is derived from an EMBL/GenBank/DDBJ whole genome shotgun (WGS) entry which is preliminary data.</text>
</comment>
<feature type="compositionally biased region" description="Polar residues" evidence="1">
    <location>
        <begin position="45"/>
        <end position="57"/>
    </location>
</feature>
<evidence type="ECO:0000313" key="2">
    <source>
        <dbReference type="EMBL" id="GME66565.1"/>
    </source>
</evidence>
<gene>
    <name evidence="2" type="ORF">Cboi02_000003000</name>
</gene>
<dbReference type="EMBL" id="BSXN01000005">
    <property type="protein sequence ID" value="GME66565.1"/>
    <property type="molecule type" value="Genomic_DNA"/>
</dbReference>
<feature type="compositionally biased region" description="Low complexity" evidence="1">
    <location>
        <begin position="58"/>
        <end position="72"/>
    </location>
</feature>
<evidence type="ECO:0000256" key="1">
    <source>
        <dbReference type="SAM" id="MobiDB-lite"/>
    </source>
</evidence>
<dbReference type="Proteomes" id="UP001165120">
    <property type="component" value="Unassembled WGS sequence"/>
</dbReference>
<protein>
    <submittedName>
        <fullName evidence="2">Unnamed protein product</fullName>
    </submittedName>
</protein>
<sequence>MSPMRKSNVPLYNNDNETDGDNRTTGNYNGPKSPRKKRNSSSSSGQFQNITPNSFMISSPSSFQQQQHSQSRQHSRVNSANNIVASSPGPTYPLGIHPITNNSNNLDGDDDRTASDYSD</sequence>
<organism evidence="2 3">
    <name type="scientific">Candida boidinii</name>
    <name type="common">Yeast</name>
    <dbReference type="NCBI Taxonomy" id="5477"/>
    <lineage>
        <taxon>Eukaryota</taxon>
        <taxon>Fungi</taxon>
        <taxon>Dikarya</taxon>
        <taxon>Ascomycota</taxon>
        <taxon>Saccharomycotina</taxon>
        <taxon>Pichiomycetes</taxon>
        <taxon>Pichiales</taxon>
        <taxon>Pichiaceae</taxon>
        <taxon>Ogataea</taxon>
        <taxon>Ogataea/Candida clade</taxon>
    </lineage>
</organism>
<feature type="region of interest" description="Disordered" evidence="1">
    <location>
        <begin position="1"/>
        <end position="119"/>
    </location>
</feature>
<evidence type="ECO:0000313" key="3">
    <source>
        <dbReference type="Proteomes" id="UP001165120"/>
    </source>
</evidence>
<accession>A0A9W6SSQ8</accession>
<name>A0A9W6SSQ8_CANBO</name>
<reference evidence="2" key="1">
    <citation type="submission" date="2023-04" db="EMBL/GenBank/DDBJ databases">
        <title>Candida boidinii NBRC 10035.</title>
        <authorList>
            <person name="Ichikawa N."/>
            <person name="Sato H."/>
            <person name="Tonouchi N."/>
        </authorList>
    </citation>
    <scope>NUCLEOTIDE SEQUENCE</scope>
    <source>
        <strain evidence="2">NBRC 10035</strain>
    </source>
</reference>
<feature type="compositionally biased region" description="Polar residues" evidence="1">
    <location>
        <begin position="77"/>
        <end position="89"/>
    </location>
</feature>